<dbReference type="Proteomes" id="UP000274350">
    <property type="component" value="Chromosome"/>
</dbReference>
<reference evidence="1 2" key="1">
    <citation type="journal article" date="2019" name="Int. J. Syst. Evol. Microbiol.">
        <title>Undibacterium piscinae sp. nov., isolated from Korean shiner intestine.</title>
        <authorList>
            <person name="Lee S.Y."/>
            <person name="Kang W."/>
            <person name="Kim P.S."/>
            <person name="Kim H.S."/>
            <person name="Sung H."/>
            <person name="Shin N.R."/>
            <person name="Whon T.W."/>
            <person name="Yun J.H."/>
            <person name="Lee J.Y."/>
            <person name="Lee J.Y."/>
            <person name="Jung M.J."/>
            <person name="Jeong Y.S."/>
            <person name="Tak E.J."/>
            <person name="Han J.E."/>
            <person name="Hyun D.W."/>
            <person name="Kang M.S."/>
            <person name="Lee K.E."/>
            <person name="Lee B.H."/>
            <person name="Bae J.W."/>
        </authorList>
    </citation>
    <scope>NUCLEOTIDE SEQUENCE [LARGE SCALE GENOMIC DNA]</scope>
    <source>
        <strain evidence="1 2">S11R28</strain>
    </source>
</reference>
<dbReference type="EMBL" id="CP051152">
    <property type="protein sequence ID" value="QJQ05173.1"/>
    <property type="molecule type" value="Genomic_DNA"/>
</dbReference>
<sequence>MAQADAIYRVKKCGKNPAQTTFTFKLTHRLLLIAHALSFFYRIKLAGKFLTAPEPHGESGFPPYKFTYADIRQILY</sequence>
<dbReference type="KEGG" id="upi:EJG51_004110"/>
<keyword evidence="2" id="KW-1185">Reference proteome</keyword>
<protein>
    <submittedName>
        <fullName evidence="1">Uncharacterized protein</fullName>
    </submittedName>
</protein>
<accession>A0A6M4A255</accession>
<evidence type="ECO:0000313" key="2">
    <source>
        <dbReference type="Proteomes" id="UP000274350"/>
    </source>
</evidence>
<proteinExistence type="predicted"/>
<dbReference type="AlphaFoldDB" id="A0A6M4A255"/>
<evidence type="ECO:0000313" key="1">
    <source>
        <dbReference type="EMBL" id="QJQ05173.1"/>
    </source>
</evidence>
<name>A0A6M4A255_9BURK</name>
<gene>
    <name evidence="1" type="ORF">EJG51_004110</name>
</gene>
<organism evidence="1 2">
    <name type="scientific">Undibacterium piscinae</name>
    <dbReference type="NCBI Taxonomy" id="2495591"/>
    <lineage>
        <taxon>Bacteria</taxon>
        <taxon>Pseudomonadati</taxon>
        <taxon>Pseudomonadota</taxon>
        <taxon>Betaproteobacteria</taxon>
        <taxon>Burkholderiales</taxon>
        <taxon>Oxalobacteraceae</taxon>
        <taxon>Undibacterium</taxon>
    </lineage>
</organism>